<dbReference type="EMBL" id="JAMQGO010000010">
    <property type="protein sequence ID" value="MCM2563228.1"/>
    <property type="molecule type" value="Genomic_DNA"/>
</dbReference>
<organism evidence="1 2">
    <name type="scientific">Lutimaribacter degradans</name>
    <dbReference type="NCBI Taxonomy" id="2945989"/>
    <lineage>
        <taxon>Bacteria</taxon>
        <taxon>Pseudomonadati</taxon>
        <taxon>Pseudomonadota</taxon>
        <taxon>Alphaproteobacteria</taxon>
        <taxon>Rhodobacterales</taxon>
        <taxon>Roseobacteraceae</taxon>
        <taxon>Lutimaribacter</taxon>
    </lineage>
</organism>
<dbReference type="Proteomes" id="UP001203036">
    <property type="component" value="Unassembled WGS sequence"/>
</dbReference>
<accession>A0ACC5ZXX9</accession>
<evidence type="ECO:0000313" key="1">
    <source>
        <dbReference type="EMBL" id="MCM2563228.1"/>
    </source>
</evidence>
<reference evidence="1" key="1">
    <citation type="submission" date="2022-06" db="EMBL/GenBank/DDBJ databases">
        <title>Lutimaribacter sp. EGI FJ00013, a novel bacterium isolated from a salt lake sediment enrichment.</title>
        <authorList>
            <person name="Gao L."/>
            <person name="Fang B.-Z."/>
            <person name="Li W.-J."/>
        </authorList>
    </citation>
    <scope>NUCLEOTIDE SEQUENCE</scope>
    <source>
        <strain evidence="1">EGI FJ00013</strain>
    </source>
</reference>
<gene>
    <name evidence="1" type="ORF">M8744_13810</name>
</gene>
<comment type="caution">
    <text evidence="1">The sequence shown here is derived from an EMBL/GenBank/DDBJ whole genome shotgun (WGS) entry which is preliminary data.</text>
</comment>
<protein>
    <submittedName>
        <fullName evidence="1">Oxidoreductase</fullName>
    </submittedName>
</protein>
<proteinExistence type="predicted"/>
<sequence length="516" mass="53049">MSLFSLLAPLALFVIALDLGLRAVPRASTRFRLPEIAALLAVIAALASAALMAISGPVTSPVLGLGGLGLSVRIDIVSVAMLLTVSFVGWVVLRFSRTALDGETGQGRFMAAMSATLACVLLLVSAGNLVQLVLAWVAVGVGLHRLLLFYPDRPRAQRAARKKTVSGIIGSSALLGAAGLLIAGYGTADIATISEAARAGQVPGLLWVAALLLAVAAVFKSALIPTHGWLTEVMEAPTPVSALLHAGVVNAGGFLLIRFADVLLATPGVLALLALIGGFSALVGAAVALTQPAVKTALAWSTCAQMGFMVLQCGLALFPLALLHIVAHSLYKAHAFLASGGAVEQVAAIRRPGPVAVPNLRAVGRAFAIAIGIYVLVGLGFGFWSKPPQMVALGAILILGVAYLIAQGLADMAPWPLTWRTAAMSLAATLAYFTLQTGAVALSSGTLPAPPQPDGLIWAAIVLAVSSFALAAVAQATFPLWARHPAAAGLRVHLMNGLYFNALTDRLTGHWRATKG</sequence>
<evidence type="ECO:0000313" key="2">
    <source>
        <dbReference type="Proteomes" id="UP001203036"/>
    </source>
</evidence>
<name>A0ACC5ZXX9_9RHOB</name>
<keyword evidence="2" id="KW-1185">Reference proteome</keyword>